<keyword evidence="2 5" id="KW-0378">Hydrolase</keyword>
<name>A0A0K1NZ57_9BBAC</name>
<keyword evidence="3" id="KW-0119">Carbohydrate metabolism</keyword>
<dbReference type="GO" id="GO:0008061">
    <property type="term" value="F:chitin binding"/>
    <property type="evidence" value="ECO:0007669"/>
    <property type="project" value="InterPro"/>
</dbReference>
<dbReference type="GO" id="GO:0005975">
    <property type="term" value="P:carbohydrate metabolic process"/>
    <property type="evidence" value="ECO:0007669"/>
    <property type="project" value="InterPro"/>
</dbReference>
<dbReference type="InterPro" id="IPR050314">
    <property type="entry name" value="Glycosyl_Hydrlase_18"/>
</dbReference>
<dbReference type="SMART" id="SM00636">
    <property type="entry name" value="Glyco_18"/>
    <property type="match status" value="1"/>
</dbReference>
<proteinExistence type="inferred from homology"/>
<dbReference type="InterPro" id="IPR017853">
    <property type="entry name" value="GH"/>
</dbReference>
<evidence type="ECO:0000259" key="6">
    <source>
        <dbReference type="PROSITE" id="PS51910"/>
    </source>
</evidence>
<evidence type="ECO:0000256" key="2">
    <source>
        <dbReference type="ARBA" id="ARBA00022801"/>
    </source>
</evidence>
<dbReference type="GO" id="GO:0004568">
    <property type="term" value="F:chitinase activity"/>
    <property type="evidence" value="ECO:0007669"/>
    <property type="project" value="InterPro"/>
</dbReference>
<dbReference type="PROSITE" id="PS01095">
    <property type="entry name" value="GH18_1"/>
    <property type="match status" value="1"/>
</dbReference>
<evidence type="ECO:0000256" key="1">
    <source>
        <dbReference type="ARBA" id="ARBA00009121"/>
    </source>
</evidence>
<dbReference type="InterPro" id="IPR001579">
    <property type="entry name" value="Glyco_hydro_18_chit_AS"/>
</dbReference>
<dbReference type="InterPro" id="IPR001223">
    <property type="entry name" value="Glyco_hydro18_cat"/>
</dbReference>
<evidence type="ECO:0000313" key="7">
    <source>
        <dbReference type="EMBL" id="AKU75682.1"/>
    </source>
</evidence>
<feature type="domain" description="GH18" evidence="6">
    <location>
        <begin position="150"/>
        <end position="546"/>
    </location>
</feature>
<dbReference type="InterPro" id="IPR011583">
    <property type="entry name" value="Chitinase_II/V-like_cat"/>
</dbReference>
<protein>
    <submittedName>
        <fullName evidence="7">Chitinase</fullName>
    </submittedName>
</protein>
<dbReference type="Pfam" id="PF00704">
    <property type="entry name" value="Glyco_hydro_18"/>
    <property type="match status" value="1"/>
</dbReference>
<evidence type="ECO:0000256" key="4">
    <source>
        <dbReference type="ARBA" id="ARBA00023295"/>
    </source>
</evidence>
<dbReference type="Gene3D" id="3.10.50.10">
    <property type="match status" value="1"/>
</dbReference>
<dbReference type="InterPro" id="IPR029070">
    <property type="entry name" value="Chitinase_insertion_sf"/>
</dbReference>
<dbReference type="SUPFAM" id="SSF51445">
    <property type="entry name" value="(Trans)glycosidases"/>
    <property type="match status" value="1"/>
</dbReference>
<dbReference type="PANTHER" id="PTHR11177">
    <property type="entry name" value="CHITINASE"/>
    <property type="match status" value="1"/>
</dbReference>
<comment type="similarity">
    <text evidence="1">Belongs to the glycosyl hydrolase 18 family. Chitinase class II subfamily.</text>
</comment>
<dbReference type="CDD" id="cd02848">
    <property type="entry name" value="E_set_Chitinase_N"/>
    <property type="match status" value="1"/>
</dbReference>
<dbReference type="Gene3D" id="2.60.40.10">
    <property type="entry name" value="Immunoglobulins"/>
    <property type="match status" value="1"/>
</dbReference>
<sequence length="573" mass="63745">MKLLLLLLACAWAKPGVPQIRWAERNYALVSLNPQAVSYENLIVGVHDSVSMSVKWDVWFGSTGESAFLLVDGDVVKEGSRDDLDRRRLDYDIAKGGRFQVAVRLCDEQGCSESDAVEVVVADTDGSHLPSIPYVWEANNKPYSRSTDHLVIGAYFVEWGVYDRQFPADRIPIPNLTHLLYGFVPMCGGDGINDALKQVPGSFEALQRSCEGRDDFKVSIHDIWGALQKPQKGVEAYSEMYKGNFGQLMAIRKHNPHLTILPSIGGWTLSDPFYQLNDTIKRKVFVESVEEFLETWKFFDGVDIDWEFPGGKGANPALGNVTVDGVTYQALLGDLRSMLDGLETRTGRKYLLTSAISGGYDKINVVEYGAVQEYLDHIFVMTYDFKGAWSNTDLGLQTPLYAPTWNPTEKYTTAFAVQRLLNQSVNPNKLVVGVAMYGRGWRGIHNITNNNPFTGTATGPVKGSWENGVVDYKDITNRYPNPNYDGVAQAPYVYHNDDLVTYDDERSVTAKGKYVIQKGLGGLFGWEIDADNGDLLNSMNQGLGNTPMTANTCSISSKYTTYKCPFSELNVMC</sequence>
<keyword evidence="3" id="KW-0146">Chitin degradation</keyword>
<organism evidence="7">
    <name type="scientific">Plodia interpunctella granulovirus</name>
    <dbReference type="NCBI Taxonomy" id="262175"/>
    <lineage>
        <taxon>Viruses</taxon>
        <taxon>Viruses incertae sedis</taxon>
        <taxon>Naldaviricetes</taxon>
        <taxon>Lefavirales</taxon>
        <taxon>Baculoviridae</taxon>
        <taxon>Betabaculovirus</taxon>
        <taxon>Betabaculovirus plinterpunctellae</taxon>
    </lineage>
</organism>
<keyword evidence="4 5" id="KW-0326">Glycosidase</keyword>
<dbReference type="Gene3D" id="3.20.20.80">
    <property type="entry name" value="Glycosidases"/>
    <property type="match status" value="1"/>
</dbReference>
<dbReference type="InterPro" id="IPR013783">
    <property type="entry name" value="Ig-like_fold"/>
</dbReference>
<dbReference type="CDD" id="cd06548">
    <property type="entry name" value="GH18_chitinase"/>
    <property type="match status" value="1"/>
</dbReference>
<evidence type="ECO:0000256" key="5">
    <source>
        <dbReference type="RuleBase" id="RU000489"/>
    </source>
</evidence>
<dbReference type="GO" id="GO:0006032">
    <property type="term" value="P:chitin catabolic process"/>
    <property type="evidence" value="ECO:0007669"/>
    <property type="project" value="UniProtKB-KW"/>
</dbReference>
<dbReference type="PROSITE" id="PS51910">
    <property type="entry name" value="GH18_2"/>
    <property type="match status" value="1"/>
</dbReference>
<dbReference type="EMBL" id="KP864638">
    <property type="protein sequence ID" value="AKU75682.1"/>
    <property type="molecule type" value="Genomic_DNA"/>
</dbReference>
<dbReference type="Pfam" id="PF08329">
    <property type="entry name" value="ChitinaseA_N"/>
    <property type="match status" value="1"/>
</dbReference>
<reference evidence="7" key="1">
    <citation type="submission" date="2015-02" db="EMBL/GenBank/DDBJ databases">
        <authorList>
            <person name="Chooi Y.-H."/>
        </authorList>
    </citation>
    <scope>NUCLEOTIDE SEQUENCE</scope>
    <source>
        <strain evidence="7">CEH-OX-TN73</strain>
    </source>
</reference>
<evidence type="ECO:0000256" key="3">
    <source>
        <dbReference type="ARBA" id="ARBA00023024"/>
    </source>
</evidence>
<accession>A0A0K1NZ57</accession>
<dbReference type="InterPro" id="IPR014756">
    <property type="entry name" value="Ig_E-set"/>
</dbReference>
<gene>
    <name evidence="7" type="primary">ChiA</name>
</gene>
<dbReference type="PANTHER" id="PTHR11177:SF317">
    <property type="entry name" value="CHITINASE 12-RELATED"/>
    <property type="match status" value="1"/>
</dbReference>
<dbReference type="SUPFAM" id="SSF81296">
    <property type="entry name" value="E set domains"/>
    <property type="match status" value="1"/>
</dbReference>
<keyword evidence="3" id="KW-0624">Polysaccharide degradation</keyword>
<dbReference type="SUPFAM" id="SSF54556">
    <property type="entry name" value="Chitinase insertion domain"/>
    <property type="match status" value="1"/>
</dbReference>
<dbReference type="InterPro" id="IPR013540">
    <property type="entry name" value="ChitinaseA_N"/>
</dbReference>